<evidence type="ECO:0000256" key="3">
    <source>
        <dbReference type="SAM" id="MobiDB-lite"/>
    </source>
</evidence>
<dbReference type="GO" id="GO:0036297">
    <property type="term" value="P:interstrand cross-link repair"/>
    <property type="evidence" value="ECO:0007669"/>
    <property type="project" value="TreeGrafter"/>
</dbReference>
<dbReference type="Pfam" id="PF00270">
    <property type="entry name" value="DEAD"/>
    <property type="match status" value="1"/>
</dbReference>
<dbReference type="PROSITE" id="PS51194">
    <property type="entry name" value="HELICASE_CTER"/>
    <property type="match status" value="1"/>
</dbReference>
<dbReference type="InterPro" id="IPR018973">
    <property type="entry name" value="MZB"/>
</dbReference>
<accession>A0A2T1LQV0</accession>
<dbReference type="PROSITE" id="PS51192">
    <property type="entry name" value="HELICASE_ATP_BIND_1"/>
    <property type="match status" value="1"/>
</dbReference>
<dbReference type="InterPro" id="IPR014001">
    <property type="entry name" value="Helicase_ATP-bd"/>
</dbReference>
<dbReference type="PANTHER" id="PTHR47957">
    <property type="entry name" value="ATP-DEPENDENT HELICASE HRQ1"/>
    <property type="match status" value="1"/>
</dbReference>
<dbReference type="SMART" id="SM00487">
    <property type="entry name" value="DEXDc"/>
    <property type="match status" value="1"/>
</dbReference>
<evidence type="ECO:0000256" key="2">
    <source>
        <dbReference type="ARBA" id="ARBA00022840"/>
    </source>
</evidence>
<sequence length="981" mass="109972">MALDHASLRKAAQSLPSLIPDWLEVDQFVYWKEEKSIVKILGYIGNIVRIFKNGETFSVELEQLQPLEQFSLNPSNLEAIAHPPFRDIALQYIDDLAQVRIISGTQPDLRPLPQSMHPVLKTAFRQVGITQFYSHQQMAWDELEQGRSIALVTETASGKTNCFLPQAFQLALNSQKTTLLIYPLKALASDQMDKLVTLNESFPKSLRLKIARCTGDVPLLQRKGYFRGTKSPDIILASPDVLHHLLYRTFDGEYELWREFLDRLELVVIDEAHAYLGAFGIHFANVMRRLRLARHYARNTKSLDSFGQSRTSHGLERVQAPCPPSSQQINYGTDRPTQQDCPNESNFHLGAKNEPKWVVSTATIANPLELASQFTGQSETKITLIDRSGARRHERTLLTFKPQSAPNYLVASLVASLSNLGLKGLVFVNSRRTAKSIYSLIHAQTNGITSVDIFHGSLLPAKRRNLLDHLSRGSLSTLISTNCLEAGIDLALLDYVIIRGICSLNSFWQRGGRCGRQAPGLIIFIPDGSNPIDYYYAINSDRFFSQPEKVKLNPNYPSILARHLLCAGAEGGLHSRTVENYFGEKGEAITAELVKQRQLYLSDNGQLSKRGYPHGDISLRGIVQNKIELVNVETGEVLEESSLDLAHRECHKGAIYISAENGLLQRWRCLELDAANSKAELELLKNSDTNGTQGARITKPMVELLVTPVTQLEEAKIRPTFVEDGNLRLSFWWGQVSQKVKGYYEIAQLYAPVCSNRSCLRYHQPQSDDQTYCGTCRKKLSKKLTDKVIEEICFTEPLTTSYDSPILRIEINHKLASAIYTEAETWQKTLMQKYGKEENIPSSLLTVFDCNSVHLALHSASHSLIKAIPLLFLANSNDVSSLIDERDVRGDSNANRFVCYLFDTVHEGCGTTEAIYEDWESAIQKAISLLTNCDCGDVGCPKCLSDQQCPEGNEALFKPLGVWLLRQCTVQNADAFSRGDR</sequence>
<dbReference type="InterPro" id="IPR001650">
    <property type="entry name" value="Helicase_C-like"/>
</dbReference>
<keyword evidence="2" id="KW-0067">ATP-binding</keyword>
<organism evidence="6 7">
    <name type="scientific">Aphanothece hegewaldii CCALA 016</name>
    <dbReference type="NCBI Taxonomy" id="2107694"/>
    <lineage>
        <taxon>Bacteria</taxon>
        <taxon>Bacillati</taxon>
        <taxon>Cyanobacteriota</taxon>
        <taxon>Cyanophyceae</taxon>
        <taxon>Oscillatoriophycideae</taxon>
        <taxon>Chroococcales</taxon>
        <taxon>Aphanothecaceae</taxon>
        <taxon>Aphanothece</taxon>
    </lineage>
</organism>
<evidence type="ECO:0000313" key="6">
    <source>
        <dbReference type="EMBL" id="PSF30020.1"/>
    </source>
</evidence>
<dbReference type="GO" id="GO:0006289">
    <property type="term" value="P:nucleotide-excision repair"/>
    <property type="evidence" value="ECO:0007669"/>
    <property type="project" value="TreeGrafter"/>
</dbReference>
<evidence type="ECO:0000259" key="5">
    <source>
        <dbReference type="PROSITE" id="PS51194"/>
    </source>
</evidence>
<gene>
    <name evidence="6" type="ORF">C7H19_24140</name>
</gene>
<keyword evidence="6" id="KW-0378">Hydrolase</keyword>
<protein>
    <submittedName>
        <fullName evidence="6">DEAD/DEAH box helicase</fullName>
    </submittedName>
</protein>
<dbReference type="Gene3D" id="3.40.50.300">
    <property type="entry name" value="P-loop containing nucleotide triphosphate hydrolases"/>
    <property type="match status" value="2"/>
</dbReference>
<dbReference type="GO" id="GO:0003676">
    <property type="term" value="F:nucleic acid binding"/>
    <property type="evidence" value="ECO:0007669"/>
    <property type="project" value="InterPro"/>
</dbReference>
<dbReference type="EMBL" id="PXOH01000060">
    <property type="protein sequence ID" value="PSF30020.1"/>
    <property type="molecule type" value="Genomic_DNA"/>
</dbReference>
<dbReference type="Proteomes" id="UP000239001">
    <property type="component" value="Unassembled WGS sequence"/>
</dbReference>
<dbReference type="Pfam" id="PF00271">
    <property type="entry name" value="Helicase_C"/>
    <property type="match status" value="1"/>
</dbReference>
<dbReference type="InterPro" id="IPR027417">
    <property type="entry name" value="P-loop_NTPase"/>
</dbReference>
<reference evidence="6 7" key="2">
    <citation type="submission" date="2018-03" db="EMBL/GenBank/DDBJ databases">
        <authorList>
            <person name="Keele B.F."/>
        </authorList>
    </citation>
    <scope>NUCLEOTIDE SEQUENCE [LARGE SCALE GENOMIC DNA]</scope>
    <source>
        <strain evidence="6 7">CCALA 016</strain>
    </source>
</reference>
<evidence type="ECO:0000256" key="1">
    <source>
        <dbReference type="ARBA" id="ARBA00022741"/>
    </source>
</evidence>
<reference evidence="6 7" key="1">
    <citation type="submission" date="2018-03" db="EMBL/GenBank/DDBJ databases">
        <title>The ancient ancestry and fast evolution of plastids.</title>
        <authorList>
            <person name="Moore K.R."/>
            <person name="Magnabosco C."/>
            <person name="Momper L."/>
            <person name="Gold D.A."/>
            <person name="Bosak T."/>
            <person name="Fournier G.P."/>
        </authorList>
    </citation>
    <scope>NUCLEOTIDE SEQUENCE [LARGE SCALE GENOMIC DNA]</scope>
    <source>
        <strain evidence="6 7">CCALA 016</strain>
    </source>
</reference>
<proteinExistence type="predicted"/>
<dbReference type="SUPFAM" id="SSF52540">
    <property type="entry name" value="P-loop containing nucleoside triphosphate hydrolases"/>
    <property type="match status" value="1"/>
</dbReference>
<feature type="domain" description="Helicase ATP-binding" evidence="4">
    <location>
        <begin position="140"/>
        <end position="382"/>
    </location>
</feature>
<name>A0A2T1LQV0_9CHRO</name>
<evidence type="ECO:0000259" key="4">
    <source>
        <dbReference type="PROSITE" id="PS51192"/>
    </source>
</evidence>
<feature type="region of interest" description="Disordered" evidence="3">
    <location>
        <begin position="314"/>
        <end position="344"/>
    </location>
</feature>
<feature type="compositionally biased region" description="Polar residues" evidence="3">
    <location>
        <begin position="325"/>
        <end position="344"/>
    </location>
</feature>
<dbReference type="SMART" id="SM00490">
    <property type="entry name" value="HELICc"/>
    <property type="match status" value="1"/>
</dbReference>
<dbReference type="AlphaFoldDB" id="A0A2T1LQV0"/>
<keyword evidence="1" id="KW-0547">Nucleotide-binding</keyword>
<dbReference type="OrthoDB" id="9774462at2"/>
<dbReference type="Pfam" id="PF09369">
    <property type="entry name" value="MZB"/>
    <property type="match status" value="1"/>
</dbReference>
<dbReference type="GO" id="GO:0005524">
    <property type="term" value="F:ATP binding"/>
    <property type="evidence" value="ECO:0007669"/>
    <property type="project" value="UniProtKB-KW"/>
</dbReference>
<dbReference type="Pfam" id="PF22982">
    <property type="entry name" value="WHD_HRQ1"/>
    <property type="match status" value="1"/>
</dbReference>
<keyword evidence="6" id="KW-0347">Helicase</keyword>
<dbReference type="RefSeq" id="WP_106459463.1">
    <property type="nucleotide sequence ID" value="NZ_PXOH01000060.1"/>
</dbReference>
<dbReference type="InterPro" id="IPR055227">
    <property type="entry name" value="HRQ1_WHD"/>
</dbReference>
<comment type="caution">
    <text evidence="6">The sequence shown here is derived from an EMBL/GenBank/DDBJ whole genome shotgun (WGS) entry which is preliminary data.</text>
</comment>
<dbReference type="PANTHER" id="PTHR47957:SF3">
    <property type="entry name" value="ATP-DEPENDENT HELICASE HRQ1"/>
    <property type="match status" value="1"/>
</dbReference>
<feature type="domain" description="Helicase C-terminal" evidence="5">
    <location>
        <begin position="412"/>
        <end position="558"/>
    </location>
</feature>
<evidence type="ECO:0000313" key="7">
    <source>
        <dbReference type="Proteomes" id="UP000239001"/>
    </source>
</evidence>
<keyword evidence="7" id="KW-1185">Reference proteome</keyword>
<dbReference type="GO" id="GO:0043138">
    <property type="term" value="F:3'-5' DNA helicase activity"/>
    <property type="evidence" value="ECO:0007669"/>
    <property type="project" value="TreeGrafter"/>
</dbReference>
<dbReference type="InterPro" id="IPR011545">
    <property type="entry name" value="DEAD/DEAH_box_helicase_dom"/>
</dbReference>